<evidence type="ECO:0000256" key="4">
    <source>
        <dbReference type="ARBA" id="ARBA00022840"/>
    </source>
</evidence>
<dbReference type="Gene3D" id="3.30.505.10">
    <property type="entry name" value="SH2 domain"/>
    <property type="match status" value="1"/>
</dbReference>
<proteinExistence type="inferred from homology"/>
<organism evidence="11">
    <name type="scientific">Trichuris suis</name>
    <name type="common">pig whipworm</name>
    <dbReference type="NCBI Taxonomy" id="68888"/>
    <lineage>
        <taxon>Eukaryota</taxon>
        <taxon>Metazoa</taxon>
        <taxon>Ecdysozoa</taxon>
        <taxon>Nematoda</taxon>
        <taxon>Enoplea</taxon>
        <taxon>Dorylaimia</taxon>
        <taxon>Trichinellida</taxon>
        <taxon>Trichuridae</taxon>
        <taxon>Trichuris</taxon>
    </lineage>
</organism>
<dbReference type="EMBL" id="KL367529">
    <property type="protein sequence ID" value="KFD65983.1"/>
    <property type="molecule type" value="Genomic_DNA"/>
</dbReference>
<dbReference type="InterPro" id="IPR036860">
    <property type="entry name" value="SH2_dom_sf"/>
</dbReference>
<dbReference type="InterPro" id="IPR011009">
    <property type="entry name" value="Kinase-like_dom_sf"/>
</dbReference>
<dbReference type="InterPro" id="IPR050198">
    <property type="entry name" value="Non-receptor_tyrosine_kinases"/>
</dbReference>
<evidence type="ECO:0000256" key="2">
    <source>
        <dbReference type="ARBA" id="ARBA00022741"/>
    </source>
</evidence>
<sequence>MDMKRSSLITADCNIHQPTPARDQTQRYDRLIMRQEIKKSRLNAIRLAFKENFPSKAKGEGKVGQLSIDILRNAVKPQIEQFSYDRTPYLKLRKCRSSDTGKQEEQGAPGHTKEQLDKLPLELYNYYHARLSRLDANDILLGAPVGYFLIRASKRTKNTFAIVLSIRTTKSVSHYQIPVDDCGNFFFNEFAFPTVHELLFFHWKQRIPVSFIDECELFLIKSVGRQHWEFEDAEGNFGAVYRGTITIQGKKMELAVKTLQNPEDENGREELLREARIMRKLKNPGVVYCYGVTISSDATMVLLEYVSGGSMDKYLRTTKVTPYVKLRLAVSAAQGIAHIHKNEILHRDLAARNCLVNIVQNQPQAVKVCDFGLSRDRTKVYRLAKAQHIPVRWSAPEVLHERLWTQKSDVWSFGVLLWEFFTDASLPYFELDPLDGPSLLQYLKEGNRLHTPMDMPPDVAIVMNQMFHFNMDLRPSMAYVAEALQASLEKMKADC</sequence>
<evidence type="ECO:0000256" key="3">
    <source>
        <dbReference type="ARBA" id="ARBA00022777"/>
    </source>
</evidence>
<dbReference type="PANTHER" id="PTHR24418">
    <property type="entry name" value="TYROSINE-PROTEIN KINASE"/>
    <property type="match status" value="1"/>
</dbReference>
<keyword evidence="5 8" id="KW-0829">Tyrosine-protein kinase</keyword>
<evidence type="ECO:0000256" key="6">
    <source>
        <dbReference type="ARBA" id="ARBA00051245"/>
    </source>
</evidence>
<dbReference type="InterPro" id="IPR008266">
    <property type="entry name" value="Tyr_kinase_AS"/>
</dbReference>
<keyword evidence="3 8" id="KW-0418">Kinase</keyword>
<comment type="catalytic activity">
    <reaction evidence="6 8">
        <text>L-tyrosyl-[protein] + ATP = O-phospho-L-tyrosyl-[protein] + ADP + H(+)</text>
        <dbReference type="Rhea" id="RHEA:10596"/>
        <dbReference type="Rhea" id="RHEA-COMP:10136"/>
        <dbReference type="Rhea" id="RHEA-COMP:20101"/>
        <dbReference type="ChEBI" id="CHEBI:15378"/>
        <dbReference type="ChEBI" id="CHEBI:30616"/>
        <dbReference type="ChEBI" id="CHEBI:46858"/>
        <dbReference type="ChEBI" id="CHEBI:61978"/>
        <dbReference type="ChEBI" id="CHEBI:456216"/>
        <dbReference type="EC" id="2.7.10.2"/>
    </reaction>
</comment>
<dbReference type="GO" id="GO:0004715">
    <property type="term" value="F:non-membrane spanning protein tyrosine kinase activity"/>
    <property type="evidence" value="ECO:0007669"/>
    <property type="project" value="UniProtKB-EC"/>
</dbReference>
<accession>A0A085N937</accession>
<dbReference type="InterPro" id="IPR001245">
    <property type="entry name" value="Ser-Thr/Tyr_kinase_cat_dom"/>
</dbReference>
<dbReference type="Proteomes" id="UP000030758">
    <property type="component" value="Unassembled WGS sequence"/>
</dbReference>
<dbReference type="Pfam" id="PF00017">
    <property type="entry name" value="SH2"/>
    <property type="match status" value="1"/>
</dbReference>
<dbReference type="PROSITE" id="PS50011">
    <property type="entry name" value="PROTEIN_KINASE_DOM"/>
    <property type="match status" value="1"/>
</dbReference>
<name>A0A085N937_9BILA</name>
<evidence type="ECO:0000256" key="5">
    <source>
        <dbReference type="ARBA" id="ARBA00023137"/>
    </source>
</evidence>
<evidence type="ECO:0000256" key="8">
    <source>
        <dbReference type="RuleBase" id="RU362096"/>
    </source>
</evidence>
<protein>
    <recommendedName>
        <fullName evidence="8">Tyrosine-protein kinase</fullName>
        <ecNumber evidence="8">2.7.10.2</ecNumber>
    </recommendedName>
</protein>
<dbReference type="Pfam" id="PF07714">
    <property type="entry name" value="PK_Tyr_Ser-Thr"/>
    <property type="match status" value="1"/>
</dbReference>
<dbReference type="PRINTS" id="PR00109">
    <property type="entry name" value="TYRKINASE"/>
</dbReference>
<comment type="similarity">
    <text evidence="8">Belongs to the protein kinase superfamily. Tyr protein kinase family.</text>
</comment>
<dbReference type="PROSITE" id="PS50001">
    <property type="entry name" value="SH2"/>
    <property type="match status" value="1"/>
</dbReference>
<feature type="domain" description="Protein kinase" evidence="10">
    <location>
        <begin position="226"/>
        <end position="488"/>
    </location>
</feature>
<reference evidence="11" key="1">
    <citation type="journal article" date="2014" name="Nat. Genet.">
        <title>Genome and transcriptome of the porcine whipworm Trichuris suis.</title>
        <authorList>
            <person name="Jex A.R."/>
            <person name="Nejsum P."/>
            <person name="Schwarz E.M."/>
            <person name="Hu L."/>
            <person name="Young N.D."/>
            <person name="Hall R.S."/>
            <person name="Korhonen P.K."/>
            <person name="Liao S."/>
            <person name="Thamsborg S."/>
            <person name="Xia J."/>
            <person name="Xu P."/>
            <person name="Wang S."/>
            <person name="Scheerlinck J.P."/>
            <person name="Hofmann A."/>
            <person name="Sternberg P.W."/>
            <person name="Wang J."/>
            <person name="Gasser R.B."/>
        </authorList>
    </citation>
    <scope>NUCLEOTIDE SEQUENCE [LARGE SCALE GENOMIC DNA]</scope>
    <source>
        <strain evidence="11">DCEP-RM93F</strain>
    </source>
</reference>
<evidence type="ECO:0000256" key="7">
    <source>
        <dbReference type="PROSITE-ProRule" id="PRU00191"/>
    </source>
</evidence>
<dbReference type="EC" id="2.7.10.2" evidence="8"/>
<dbReference type="AlphaFoldDB" id="A0A085N937"/>
<dbReference type="GO" id="GO:0005524">
    <property type="term" value="F:ATP binding"/>
    <property type="evidence" value="ECO:0007669"/>
    <property type="project" value="UniProtKB-KW"/>
</dbReference>
<evidence type="ECO:0000313" key="11">
    <source>
        <dbReference type="EMBL" id="KFD65983.1"/>
    </source>
</evidence>
<evidence type="ECO:0000256" key="1">
    <source>
        <dbReference type="ARBA" id="ARBA00022679"/>
    </source>
</evidence>
<dbReference type="InterPro" id="IPR000719">
    <property type="entry name" value="Prot_kinase_dom"/>
</dbReference>
<dbReference type="InterPro" id="IPR020635">
    <property type="entry name" value="Tyr_kinase_cat_dom"/>
</dbReference>
<gene>
    <name evidence="11" type="ORF">M514_03157</name>
</gene>
<keyword evidence="4 8" id="KW-0067">ATP-binding</keyword>
<dbReference type="InterPro" id="IPR000980">
    <property type="entry name" value="SH2"/>
</dbReference>
<dbReference type="Gene3D" id="1.10.510.10">
    <property type="entry name" value="Transferase(Phosphotransferase) domain 1"/>
    <property type="match status" value="1"/>
</dbReference>
<dbReference type="SMART" id="SM00219">
    <property type="entry name" value="TyrKc"/>
    <property type="match status" value="1"/>
</dbReference>
<dbReference type="CDD" id="cd00192">
    <property type="entry name" value="PTKc"/>
    <property type="match status" value="1"/>
</dbReference>
<evidence type="ECO:0000259" key="10">
    <source>
        <dbReference type="PROSITE" id="PS50011"/>
    </source>
</evidence>
<keyword evidence="2 8" id="KW-0547">Nucleotide-binding</keyword>
<dbReference type="SUPFAM" id="SSF56112">
    <property type="entry name" value="Protein kinase-like (PK-like)"/>
    <property type="match status" value="1"/>
</dbReference>
<keyword evidence="7" id="KW-0727">SH2 domain</keyword>
<dbReference type="PROSITE" id="PS00109">
    <property type="entry name" value="PROTEIN_KINASE_TYR"/>
    <property type="match status" value="1"/>
</dbReference>
<feature type="domain" description="SH2" evidence="9">
    <location>
        <begin position="126"/>
        <end position="223"/>
    </location>
</feature>
<keyword evidence="1 8" id="KW-0808">Transferase</keyword>
<evidence type="ECO:0000259" key="9">
    <source>
        <dbReference type="PROSITE" id="PS50001"/>
    </source>
</evidence>
<dbReference type="SMART" id="SM00252">
    <property type="entry name" value="SH2"/>
    <property type="match status" value="1"/>
</dbReference>
<dbReference type="SUPFAM" id="SSF55550">
    <property type="entry name" value="SH2 domain"/>
    <property type="match status" value="1"/>
</dbReference>